<protein>
    <submittedName>
        <fullName evidence="5">Helix-turn-helix transcriptional regulator</fullName>
    </submittedName>
</protein>
<evidence type="ECO:0000256" key="3">
    <source>
        <dbReference type="ARBA" id="ARBA00023163"/>
    </source>
</evidence>
<dbReference type="SUPFAM" id="SSF46689">
    <property type="entry name" value="Homeodomain-like"/>
    <property type="match status" value="2"/>
</dbReference>
<evidence type="ECO:0000313" key="5">
    <source>
        <dbReference type="EMBL" id="MFA0813826.1"/>
    </source>
</evidence>
<organism evidence="5 6">
    <name type="scientific">Microbulbifer epialgicus</name>
    <dbReference type="NCBI Taxonomy" id="393907"/>
    <lineage>
        <taxon>Bacteria</taxon>
        <taxon>Pseudomonadati</taxon>
        <taxon>Pseudomonadota</taxon>
        <taxon>Gammaproteobacteria</taxon>
        <taxon>Cellvibrionales</taxon>
        <taxon>Microbulbiferaceae</taxon>
        <taxon>Microbulbifer</taxon>
    </lineage>
</organism>
<dbReference type="SMART" id="SM00342">
    <property type="entry name" value="HTH_ARAC"/>
    <property type="match status" value="1"/>
</dbReference>
<dbReference type="PANTHER" id="PTHR46796">
    <property type="entry name" value="HTH-TYPE TRANSCRIPTIONAL ACTIVATOR RHAS-RELATED"/>
    <property type="match status" value="1"/>
</dbReference>
<dbReference type="RefSeq" id="WP_371841662.1">
    <property type="nucleotide sequence ID" value="NZ_JBGMEK010000148.1"/>
</dbReference>
<name>A0ABV4P632_9GAMM</name>
<feature type="domain" description="HTH araC/xylS-type" evidence="4">
    <location>
        <begin position="1"/>
        <end position="96"/>
    </location>
</feature>
<dbReference type="Proteomes" id="UP001569428">
    <property type="component" value="Unassembled WGS sequence"/>
</dbReference>
<keyword evidence="2" id="KW-0238">DNA-binding</keyword>
<keyword evidence="1" id="KW-0805">Transcription regulation</keyword>
<dbReference type="Pfam" id="PF12833">
    <property type="entry name" value="HTH_18"/>
    <property type="match status" value="1"/>
</dbReference>
<evidence type="ECO:0000256" key="1">
    <source>
        <dbReference type="ARBA" id="ARBA00023015"/>
    </source>
</evidence>
<dbReference type="EMBL" id="JBGMEK010000148">
    <property type="protein sequence ID" value="MFA0813826.1"/>
    <property type="molecule type" value="Genomic_DNA"/>
</dbReference>
<proteinExistence type="predicted"/>
<evidence type="ECO:0000259" key="4">
    <source>
        <dbReference type="PROSITE" id="PS01124"/>
    </source>
</evidence>
<evidence type="ECO:0000256" key="2">
    <source>
        <dbReference type="ARBA" id="ARBA00023125"/>
    </source>
</evidence>
<sequence>MRDYICAHWKNNIKLDEVCQLAEMSQYQLIRCFNKEYGIPPHQFLILYKTHQARLLLRQGLSITQVVTDCGFYDQSHLSRNFKKTFGITPGRYLKVL</sequence>
<dbReference type="InterPro" id="IPR050204">
    <property type="entry name" value="AraC_XylS_family_regulators"/>
</dbReference>
<comment type="caution">
    <text evidence="5">The sequence shown here is derived from an EMBL/GenBank/DDBJ whole genome shotgun (WGS) entry which is preliminary data.</text>
</comment>
<keyword evidence="6" id="KW-1185">Reference proteome</keyword>
<dbReference type="InterPro" id="IPR018060">
    <property type="entry name" value="HTH_AraC"/>
</dbReference>
<gene>
    <name evidence="5" type="ORF">ACCI49_23395</name>
</gene>
<evidence type="ECO:0000313" key="6">
    <source>
        <dbReference type="Proteomes" id="UP001569428"/>
    </source>
</evidence>
<dbReference type="Gene3D" id="1.10.10.60">
    <property type="entry name" value="Homeodomain-like"/>
    <property type="match status" value="1"/>
</dbReference>
<dbReference type="PROSITE" id="PS01124">
    <property type="entry name" value="HTH_ARAC_FAMILY_2"/>
    <property type="match status" value="1"/>
</dbReference>
<keyword evidence="3" id="KW-0804">Transcription</keyword>
<dbReference type="PANTHER" id="PTHR46796:SF2">
    <property type="entry name" value="TRANSCRIPTIONAL REGULATORY PROTEIN"/>
    <property type="match status" value="1"/>
</dbReference>
<dbReference type="InterPro" id="IPR009057">
    <property type="entry name" value="Homeodomain-like_sf"/>
</dbReference>
<reference evidence="5 6" key="1">
    <citation type="submission" date="2024-08" db="EMBL/GenBank/DDBJ databases">
        <authorList>
            <person name="Ishaq N."/>
        </authorList>
    </citation>
    <scope>NUCLEOTIDE SEQUENCE [LARGE SCALE GENOMIC DNA]</scope>
    <source>
        <strain evidence="5 6">DSM 18651</strain>
    </source>
</reference>
<accession>A0ABV4P632</accession>